<gene>
    <name evidence="9" type="ORF">LC087_15475</name>
</gene>
<comment type="subcellular location">
    <subcellularLocation>
        <location evidence="1">Membrane</location>
        <topology evidence="1">Multi-pass membrane protein</topology>
    </subcellularLocation>
</comment>
<keyword evidence="4 9" id="KW-0378">Hydrolase</keyword>
<dbReference type="Pfam" id="PF01694">
    <property type="entry name" value="Rhomboid"/>
    <property type="match status" value="1"/>
</dbReference>
<dbReference type="InterPro" id="IPR035952">
    <property type="entry name" value="Rhomboid-like_sf"/>
</dbReference>
<feature type="transmembrane region" description="Helical" evidence="7">
    <location>
        <begin position="41"/>
        <end position="59"/>
    </location>
</feature>
<protein>
    <submittedName>
        <fullName evidence="9">Rhomboid family intramembrane serine protease</fullName>
        <ecNumber evidence="9">3.4.21.105</ecNumber>
    </submittedName>
</protein>
<organism evidence="9 10">
    <name type="scientific">Bacillus carboniphilus</name>
    <dbReference type="NCBI Taxonomy" id="86663"/>
    <lineage>
        <taxon>Bacteria</taxon>
        <taxon>Bacillati</taxon>
        <taxon>Bacillota</taxon>
        <taxon>Bacilli</taxon>
        <taxon>Bacillales</taxon>
        <taxon>Bacillaceae</taxon>
        <taxon>Bacillus</taxon>
    </lineage>
</organism>
<keyword evidence="3 7" id="KW-0812">Transmembrane</keyword>
<keyword evidence="5 7" id="KW-1133">Transmembrane helix</keyword>
<name>A0ABY9JRW1_9BACI</name>
<evidence type="ECO:0000313" key="10">
    <source>
        <dbReference type="Proteomes" id="UP001197974"/>
    </source>
</evidence>
<comment type="similarity">
    <text evidence="2">Belongs to the peptidase S54 family.</text>
</comment>
<feature type="transmembrane region" description="Helical" evidence="7">
    <location>
        <begin position="175"/>
        <end position="194"/>
    </location>
</feature>
<keyword evidence="10" id="KW-1185">Reference proteome</keyword>
<evidence type="ECO:0000256" key="5">
    <source>
        <dbReference type="ARBA" id="ARBA00022989"/>
    </source>
</evidence>
<reference evidence="9 10" key="1">
    <citation type="submission" date="2023-06" db="EMBL/GenBank/DDBJ databases">
        <title>Five Gram-positive bacteria isolated from mangrove sediments in Shenzhen, Guangdong, China.</title>
        <authorList>
            <person name="Yu S."/>
            <person name="Zheng W."/>
            <person name="Huang Y."/>
        </authorList>
    </citation>
    <scope>NUCLEOTIDE SEQUENCE [LARGE SCALE GENOMIC DNA]</scope>
    <source>
        <strain evidence="9 10">SaN35-3</strain>
    </source>
</reference>
<feature type="transmembrane region" description="Helical" evidence="7">
    <location>
        <begin position="122"/>
        <end position="141"/>
    </location>
</feature>
<dbReference type="EC" id="3.4.21.105" evidence="9"/>
<dbReference type="PROSITE" id="PS51257">
    <property type="entry name" value="PROKAR_LIPOPROTEIN"/>
    <property type="match status" value="1"/>
</dbReference>
<dbReference type="PANTHER" id="PTHR43731:SF14">
    <property type="entry name" value="PRESENILIN-ASSOCIATED RHOMBOID-LIKE PROTEIN, MITOCHONDRIAL"/>
    <property type="match status" value="1"/>
</dbReference>
<dbReference type="GO" id="GO:0006508">
    <property type="term" value="P:proteolysis"/>
    <property type="evidence" value="ECO:0007669"/>
    <property type="project" value="UniProtKB-KW"/>
</dbReference>
<proteinExistence type="inferred from homology"/>
<evidence type="ECO:0000256" key="6">
    <source>
        <dbReference type="ARBA" id="ARBA00023136"/>
    </source>
</evidence>
<dbReference type="SUPFAM" id="SSF144091">
    <property type="entry name" value="Rhomboid-like"/>
    <property type="match status" value="1"/>
</dbReference>
<feature type="transmembrane region" description="Helical" evidence="7">
    <location>
        <begin position="153"/>
        <end position="169"/>
    </location>
</feature>
<dbReference type="RefSeq" id="WP_306019690.1">
    <property type="nucleotide sequence ID" value="NZ_CP129013.1"/>
</dbReference>
<accession>A0ABY9JRW1</accession>
<feature type="transmembrane region" description="Helical" evidence="7">
    <location>
        <begin position="71"/>
        <end position="89"/>
    </location>
</feature>
<evidence type="ECO:0000256" key="7">
    <source>
        <dbReference type="SAM" id="Phobius"/>
    </source>
</evidence>
<feature type="transmembrane region" description="Helical" evidence="7">
    <location>
        <begin position="15"/>
        <end position="34"/>
    </location>
</feature>
<feature type="transmembrane region" description="Helical" evidence="7">
    <location>
        <begin position="96"/>
        <end position="116"/>
    </location>
</feature>
<dbReference type="InterPro" id="IPR022764">
    <property type="entry name" value="Peptidase_S54_rhomboid_dom"/>
</dbReference>
<sequence>MFIHRETFESYRNNYPVVFTIGCMILILWMLFLIPHPILSLVFAMLVGFNGAIEVGEWWRLITPIFLHKDFQHLFFNLATLIILAPFAAEQLLGHFRFSLLFISSGVLGNIVTFLIEPLSYVHIGASGSLFGILGFYLFLLFSKNYTMTKQDSQIIIIFSIIALFFSFIDPSINIVAHFAGCFCGFLIGSFLSMKRL</sequence>
<dbReference type="Proteomes" id="UP001197974">
    <property type="component" value="Chromosome"/>
</dbReference>
<keyword evidence="6 7" id="KW-0472">Membrane</keyword>
<evidence type="ECO:0000256" key="3">
    <source>
        <dbReference type="ARBA" id="ARBA00022692"/>
    </source>
</evidence>
<dbReference type="GO" id="GO:0008233">
    <property type="term" value="F:peptidase activity"/>
    <property type="evidence" value="ECO:0007669"/>
    <property type="project" value="UniProtKB-KW"/>
</dbReference>
<dbReference type="PANTHER" id="PTHR43731">
    <property type="entry name" value="RHOMBOID PROTEASE"/>
    <property type="match status" value="1"/>
</dbReference>
<feature type="domain" description="Peptidase S54 rhomboid" evidence="8">
    <location>
        <begin position="56"/>
        <end position="193"/>
    </location>
</feature>
<evidence type="ECO:0000256" key="1">
    <source>
        <dbReference type="ARBA" id="ARBA00004141"/>
    </source>
</evidence>
<evidence type="ECO:0000256" key="2">
    <source>
        <dbReference type="ARBA" id="ARBA00009045"/>
    </source>
</evidence>
<evidence type="ECO:0000256" key="4">
    <source>
        <dbReference type="ARBA" id="ARBA00022801"/>
    </source>
</evidence>
<dbReference type="Gene3D" id="1.20.1540.10">
    <property type="entry name" value="Rhomboid-like"/>
    <property type="match status" value="1"/>
</dbReference>
<evidence type="ECO:0000313" key="9">
    <source>
        <dbReference type="EMBL" id="WLR42144.1"/>
    </source>
</evidence>
<evidence type="ECO:0000259" key="8">
    <source>
        <dbReference type="Pfam" id="PF01694"/>
    </source>
</evidence>
<dbReference type="InterPro" id="IPR050925">
    <property type="entry name" value="Rhomboid_protease_S54"/>
</dbReference>
<dbReference type="EMBL" id="CP129013">
    <property type="protein sequence ID" value="WLR42144.1"/>
    <property type="molecule type" value="Genomic_DNA"/>
</dbReference>
<keyword evidence="9" id="KW-0645">Protease</keyword>